<dbReference type="Gene3D" id="2.60.120.10">
    <property type="entry name" value="Jelly Rolls"/>
    <property type="match status" value="1"/>
</dbReference>
<comment type="caution">
    <text evidence="2">The sequence shown here is derived from an EMBL/GenBank/DDBJ whole genome shotgun (WGS) entry which is preliminary data.</text>
</comment>
<dbReference type="EMBL" id="JABEQE010000014">
    <property type="protein sequence ID" value="MBB2173434.1"/>
    <property type="molecule type" value="Genomic_DNA"/>
</dbReference>
<dbReference type="InterPro" id="IPR011051">
    <property type="entry name" value="RmlC_Cupin_sf"/>
</dbReference>
<gene>
    <name evidence="2" type="ORF">HLH35_15135</name>
</gene>
<dbReference type="AlphaFoldDB" id="A0A7W4J2L7"/>
<accession>A0A7W4J2L7</accession>
<reference evidence="2 3" key="1">
    <citation type="submission" date="2020-04" db="EMBL/GenBank/DDBJ databases">
        <title>Description of novel Gluconacetobacter.</title>
        <authorList>
            <person name="Sombolestani A."/>
        </authorList>
    </citation>
    <scope>NUCLEOTIDE SEQUENCE [LARGE SCALE GENOMIC DNA]</scope>
    <source>
        <strain evidence="2 3">LMG 27724</strain>
    </source>
</reference>
<dbReference type="InterPro" id="IPR013096">
    <property type="entry name" value="Cupin_2"/>
</dbReference>
<keyword evidence="3" id="KW-1185">Reference proteome</keyword>
<dbReference type="Proteomes" id="UP000577891">
    <property type="component" value="Unassembled WGS sequence"/>
</dbReference>
<dbReference type="SUPFAM" id="SSF51182">
    <property type="entry name" value="RmlC-like cupins"/>
    <property type="match status" value="1"/>
</dbReference>
<name>A0A7W4J2L7_9PROT</name>
<evidence type="ECO:0000313" key="2">
    <source>
        <dbReference type="EMBL" id="MBB2173434.1"/>
    </source>
</evidence>
<dbReference type="Pfam" id="PF07883">
    <property type="entry name" value="Cupin_2"/>
    <property type="match status" value="1"/>
</dbReference>
<evidence type="ECO:0000259" key="1">
    <source>
        <dbReference type="Pfam" id="PF07883"/>
    </source>
</evidence>
<dbReference type="RefSeq" id="WP_182979926.1">
    <property type="nucleotide sequence ID" value="NZ_BAABGB010000023.1"/>
</dbReference>
<protein>
    <submittedName>
        <fullName evidence="2">Cupin domain-containing protein</fullName>
    </submittedName>
</protein>
<feature type="domain" description="Cupin type-2" evidence="1">
    <location>
        <begin position="33"/>
        <end position="86"/>
    </location>
</feature>
<sequence length="96" mass="10621">MKDNAPFRNIIIPDEILELLPSQGSVELQRDVPHKVHDFHTHPVDEVLFVIQGALVFTIDDEPRTVGPGDRVFLPAGTNHKSEALDQGAIYVIAAQ</sequence>
<dbReference type="InterPro" id="IPR014710">
    <property type="entry name" value="RmlC-like_jellyroll"/>
</dbReference>
<evidence type="ECO:0000313" key="3">
    <source>
        <dbReference type="Proteomes" id="UP000577891"/>
    </source>
</evidence>
<proteinExistence type="predicted"/>
<organism evidence="2 3">
    <name type="scientific">Gluconacetobacter asukensis</name>
    <dbReference type="NCBI Taxonomy" id="1017181"/>
    <lineage>
        <taxon>Bacteria</taxon>
        <taxon>Pseudomonadati</taxon>
        <taxon>Pseudomonadota</taxon>
        <taxon>Alphaproteobacteria</taxon>
        <taxon>Acetobacterales</taxon>
        <taxon>Acetobacteraceae</taxon>
        <taxon>Gluconacetobacter</taxon>
    </lineage>
</organism>